<organism evidence="2 3">
    <name type="scientific">Panagrolaimus davidi</name>
    <dbReference type="NCBI Taxonomy" id="227884"/>
    <lineage>
        <taxon>Eukaryota</taxon>
        <taxon>Metazoa</taxon>
        <taxon>Ecdysozoa</taxon>
        <taxon>Nematoda</taxon>
        <taxon>Chromadorea</taxon>
        <taxon>Rhabditida</taxon>
        <taxon>Tylenchina</taxon>
        <taxon>Panagrolaimomorpha</taxon>
        <taxon>Panagrolaimoidea</taxon>
        <taxon>Panagrolaimidae</taxon>
        <taxon>Panagrolaimus</taxon>
    </lineage>
</organism>
<protein>
    <submittedName>
        <fullName evidence="3">Uncharacterized protein</fullName>
    </submittedName>
</protein>
<evidence type="ECO:0000313" key="3">
    <source>
        <dbReference type="WBParaSite" id="PDA_v2.g14750.t1"/>
    </source>
</evidence>
<evidence type="ECO:0000313" key="2">
    <source>
        <dbReference type="Proteomes" id="UP000887578"/>
    </source>
</evidence>
<accession>A0A914P9K0</accession>
<reference evidence="3" key="1">
    <citation type="submission" date="2022-11" db="UniProtKB">
        <authorList>
            <consortium name="WormBaseParasite"/>
        </authorList>
    </citation>
    <scope>IDENTIFICATION</scope>
</reference>
<proteinExistence type="predicted"/>
<name>A0A914P9K0_9BILA</name>
<dbReference type="Proteomes" id="UP000887578">
    <property type="component" value="Unplaced"/>
</dbReference>
<feature type="region of interest" description="Disordered" evidence="1">
    <location>
        <begin position="139"/>
        <end position="185"/>
    </location>
</feature>
<keyword evidence="2" id="KW-1185">Reference proteome</keyword>
<dbReference type="WBParaSite" id="PDA_v2.g14750.t1">
    <property type="protein sequence ID" value="PDA_v2.g14750.t1"/>
    <property type="gene ID" value="PDA_v2.g14750"/>
</dbReference>
<feature type="region of interest" description="Disordered" evidence="1">
    <location>
        <begin position="1"/>
        <end position="31"/>
    </location>
</feature>
<evidence type="ECO:0000256" key="1">
    <source>
        <dbReference type="SAM" id="MobiDB-lite"/>
    </source>
</evidence>
<sequence>MSNNKKLIPERETSAPPPYEFEAKSDISEDDDYSIENDEVDANQEERCSLEELIKEIENRYPDDEEAAAAVKENRIQRLKLKTAEGKLKITAIGVVNHIAEGLMQQPKSSTHISEDPEHCQACFSVRGATTAIPNYENLGRSAAAGDPTSTTTGAVPEEHDMADKVGGKSAAPRSVYMKPKKNKK</sequence>
<feature type="compositionally biased region" description="Basic and acidic residues" evidence="1">
    <location>
        <begin position="157"/>
        <end position="167"/>
    </location>
</feature>
<dbReference type="AlphaFoldDB" id="A0A914P9K0"/>